<evidence type="ECO:0000313" key="1">
    <source>
        <dbReference type="EMBL" id="RXS74622.1"/>
    </source>
</evidence>
<dbReference type="AlphaFoldDB" id="A0A4Q1RGC7"/>
<dbReference type="EMBL" id="SDKC01000001">
    <property type="protein sequence ID" value="RXS74622.1"/>
    <property type="molecule type" value="Genomic_DNA"/>
</dbReference>
<gene>
    <name evidence="1" type="ORF">ETP43_04980</name>
</gene>
<comment type="caution">
    <text evidence="1">The sequence shown here is derived from an EMBL/GenBank/DDBJ whole genome shotgun (WGS) entry which is preliminary data.</text>
</comment>
<organism evidence="1 2">
    <name type="scientific">Blautia faecicola</name>
    <dbReference type="NCBI Taxonomy" id="2509240"/>
    <lineage>
        <taxon>Bacteria</taxon>
        <taxon>Bacillati</taxon>
        <taxon>Bacillota</taxon>
        <taxon>Clostridia</taxon>
        <taxon>Lachnospirales</taxon>
        <taxon>Lachnospiraceae</taxon>
        <taxon>Blautia</taxon>
    </lineage>
</organism>
<name>A0A4Q1RGC7_9FIRM</name>
<sequence length="308" mass="34592">MKKKTGKWIRLAGILFIIGVLTLVIYESFAAYTSFNSVKRVVSTGTQSDTMFSSNYLSQLNLDDVNYPVKRISLAEKDGTSTFVVQVCNYILGDSKRYNLNDITYKVTAQLYAMDGGKLPDNITDIKMNNKPFDKNGTCTLENQELKTGSAKKNEYRFVIPVDLKDKVKIQVVAEPSEGSKETVNRQKLAAVFSFADYEAVKSWTGHFLDSQANGRTPDDYDAFNYEISGNGAGTVTMTWPESLQLSKWTTGGNQVTNSYTFDVDGATTAVQFQFYRNPEKLSELSRKSWADLEQLVKVTFTEKVEEK</sequence>
<dbReference type="OrthoDB" id="1821912at2"/>
<dbReference type="Proteomes" id="UP000290106">
    <property type="component" value="Unassembled WGS sequence"/>
</dbReference>
<keyword evidence="2" id="KW-1185">Reference proteome</keyword>
<proteinExistence type="predicted"/>
<reference evidence="1 2" key="1">
    <citation type="submission" date="2019-01" db="EMBL/GenBank/DDBJ databases">
        <title>Blautia sp. nov. KGMB01111 isolated human feces.</title>
        <authorList>
            <person name="Park J.-E."/>
            <person name="Kim J.-S."/>
            <person name="Park S.-H."/>
        </authorList>
    </citation>
    <scope>NUCLEOTIDE SEQUENCE [LARGE SCALE GENOMIC DNA]</scope>
    <source>
        <strain evidence="1 2">KGMB01111</strain>
    </source>
</reference>
<evidence type="ECO:0000313" key="2">
    <source>
        <dbReference type="Proteomes" id="UP000290106"/>
    </source>
</evidence>
<dbReference type="RefSeq" id="WP_129257235.1">
    <property type="nucleotide sequence ID" value="NZ_SDKC01000001.1"/>
</dbReference>
<protein>
    <submittedName>
        <fullName evidence="1">Uncharacterized protein</fullName>
    </submittedName>
</protein>
<accession>A0A4Q1RGC7</accession>